<accession>A0A1I6URY2</accession>
<dbReference type="AlphaFoldDB" id="A0A1I6URY2"/>
<proteinExistence type="predicted"/>
<dbReference type="InterPro" id="IPR006448">
    <property type="entry name" value="Phage_term_ssu_P27"/>
</dbReference>
<reference evidence="2" key="1">
    <citation type="submission" date="2016-10" db="EMBL/GenBank/DDBJ databases">
        <authorList>
            <person name="Varghese N."/>
            <person name="Submissions S."/>
        </authorList>
    </citation>
    <scope>NUCLEOTIDE SEQUENCE [LARGE SCALE GENOMIC DNA]</scope>
    <source>
        <strain evidence="2">DSM 45789</strain>
    </source>
</reference>
<dbReference type="Proteomes" id="UP000198660">
    <property type="component" value="Unassembled WGS sequence"/>
</dbReference>
<keyword evidence="2" id="KW-1185">Reference proteome</keyword>
<protein>
    <recommendedName>
        <fullName evidence="3">Phage terminase, small subunit, putative, P27 family</fullName>
    </recommendedName>
</protein>
<dbReference type="Pfam" id="PF05119">
    <property type="entry name" value="Terminase_4"/>
    <property type="match status" value="1"/>
</dbReference>
<evidence type="ECO:0000313" key="2">
    <source>
        <dbReference type="Proteomes" id="UP000198660"/>
    </source>
</evidence>
<dbReference type="OrthoDB" id="2968025at2"/>
<sequence length="119" mass="13877">MDRYKPKSIIKRKAAKDMFQILVQELQKCDALNDRTIMLVDNMVLLEQIKQGLLDDLKERGIVELFINGSQEMYRDNKSADKVLKVVEQQRKLQAELRLSPASDKQISEAVTMDEFEEF</sequence>
<evidence type="ECO:0008006" key="3">
    <source>
        <dbReference type="Google" id="ProtNLM"/>
    </source>
</evidence>
<name>A0A1I6URY2_9BACL</name>
<organism evidence="1 2">
    <name type="scientific">Marininema halotolerans</name>
    <dbReference type="NCBI Taxonomy" id="1155944"/>
    <lineage>
        <taxon>Bacteria</taxon>
        <taxon>Bacillati</taxon>
        <taxon>Bacillota</taxon>
        <taxon>Bacilli</taxon>
        <taxon>Bacillales</taxon>
        <taxon>Thermoactinomycetaceae</taxon>
        <taxon>Marininema</taxon>
    </lineage>
</organism>
<dbReference type="RefSeq" id="WP_091839809.1">
    <property type="nucleotide sequence ID" value="NZ_FPAA01000019.1"/>
</dbReference>
<evidence type="ECO:0000313" key="1">
    <source>
        <dbReference type="EMBL" id="SFT04186.1"/>
    </source>
</evidence>
<gene>
    <name evidence="1" type="ORF">SAMN05444972_11946</name>
</gene>
<dbReference type="EMBL" id="FPAA01000019">
    <property type="protein sequence ID" value="SFT04186.1"/>
    <property type="molecule type" value="Genomic_DNA"/>
</dbReference>